<dbReference type="OrthoDB" id="186013at2759"/>
<feature type="transmembrane region" description="Helical" evidence="11">
    <location>
        <begin position="73"/>
        <end position="95"/>
    </location>
</feature>
<protein>
    <submittedName>
        <fullName evidence="12">Cytochrome c oxidase subunit IV</fullName>
    </submittedName>
</protein>
<keyword evidence="5" id="KW-0999">Mitochondrion inner membrane</keyword>
<evidence type="ECO:0000256" key="11">
    <source>
        <dbReference type="SAM" id="Phobius"/>
    </source>
</evidence>
<dbReference type="InterPro" id="IPR036639">
    <property type="entry name" value="Cyt_c_oxidase_su4_sf"/>
</dbReference>
<evidence type="ECO:0000256" key="4">
    <source>
        <dbReference type="ARBA" id="ARBA00022692"/>
    </source>
</evidence>
<keyword evidence="7 11" id="KW-1133">Transmembrane helix</keyword>
<evidence type="ECO:0000313" key="13">
    <source>
        <dbReference type="Proteomes" id="UP000095009"/>
    </source>
</evidence>
<evidence type="ECO:0000256" key="5">
    <source>
        <dbReference type="ARBA" id="ARBA00022792"/>
    </source>
</evidence>
<keyword evidence="13" id="KW-1185">Reference proteome</keyword>
<dbReference type="PANTHER" id="PTHR10707:SF10">
    <property type="entry name" value="CYTOCHROME C OXIDASE SUBUNIT 4"/>
    <property type="match status" value="1"/>
</dbReference>
<accession>A0A1E3PHN7</accession>
<keyword evidence="10 11" id="KW-0472">Membrane</keyword>
<evidence type="ECO:0000256" key="1">
    <source>
        <dbReference type="ARBA" id="ARBA00004434"/>
    </source>
</evidence>
<reference evidence="12 13" key="1">
    <citation type="journal article" date="2016" name="Proc. Natl. Acad. Sci. U.S.A.">
        <title>Comparative genomics of biotechnologically important yeasts.</title>
        <authorList>
            <person name="Riley R."/>
            <person name="Haridas S."/>
            <person name="Wolfe K.H."/>
            <person name="Lopes M.R."/>
            <person name="Hittinger C.T."/>
            <person name="Goeker M."/>
            <person name="Salamov A.A."/>
            <person name="Wisecaver J.H."/>
            <person name="Long T.M."/>
            <person name="Calvey C.H."/>
            <person name="Aerts A.L."/>
            <person name="Barry K.W."/>
            <person name="Choi C."/>
            <person name="Clum A."/>
            <person name="Coughlan A.Y."/>
            <person name="Deshpande S."/>
            <person name="Douglass A.P."/>
            <person name="Hanson S.J."/>
            <person name="Klenk H.-P."/>
            <person name="LaButti K.M."/>
            <person name="Lapidus A."/>
            <person name="Lindquist E.A."/>
            <person name="Lipzen A.M."/>
            <person name="Meier-Kolthoff J.P."/>
            <person name="Ohm R.A."/>
            <person name="Otillar R.P."/>
            <person name="Pangilinan J.L."/>
            <person name="Peng Y."/>
            <person name="Rokas A."/>
            <person name="Rosa C.A."/>
            <person name="Scheuner C."/>
            <person name="Sibirny A.A."/>
            <person name="Slot J.C."/>
            <person name="Stielow J.B."/>
            <person name="Sun H."/>
            <person name="Kurtzman C.P."/>
            <person name="Blackwell M."/>
            <person name="Grigoriev I.V."/>
            <person name="Jeffries T.W."/>
        </authorList>
    </citation>
    <scope>NUCLEOTIDE SEQUENCE [LARGE SCALE GENOMIC DNA]</scope>
    <source>
        <strain evidence="12 13">DSM 6958</strain>
    </source>
</reference>
<feature type="non-terminal residue" evidence="12">
    <location>
        <position position="130"/>
    </location>
</feature>
<evidence type="ECO:0000256" key="10">
    <source>
        <dbReference type="ARBA" id="ARBA00023136"/>
    </source>
</evidence>
<keyword evidence="4 11" id="KW-0812">Transmembrane</keyword>
<dbReference type="EMBL" id="KV454411">
    <property type="protein sequence ID" value="ODQ64462.1"/>
    <property type="molecule type" value="Genomic_DNA"/>
</dbReference>
<evidence type="ECO:0000256" key="2">
    <source>
        <dbReference type="ARBA" id="ARBA00004673"/>
    </source>
</evidence>
<dbReference type="InterPro" id="IPR004203">
    <property type="entry name" value="Cyt_c_oxidase_su4_fam"/>
</dbReference>
<feature type="non-terminal residue" evidence="12">
    <location>
        <position position="1"/>
    </location>
</feature>
<comment type="similarity">
    <text evidence="3">Belongs to the cytochrome c oxidase IV family.</text>
</comment>
<evidence type="ECO:0000313" key="12">
    <source>
        <dbReference type="EMBL" id="ODQ64462.1"/>
    </source>
</evidence>
<dbReference type="Gene3D" id="1.10.442.10">
    <property type="entry name" value="Cytochrome c oxidase subunit IV"/>
    <property type="match status" value="1"/>
</dbReference>
<comment type="pathway">
    <text evidence="2">Energy metabolism; oxidative phosphorylation.</text>
</comment>
<dbReference type="Pfam" id="PF02936">
    <property type="entry name" value="COX4"/>
    <property type="match status" value="1"/>
</dbReference>
<name>A0A1E3PHN7_9ASCO</name>
<dbReference type="GO" id="GO:0005743">
    <property type="term" value="C:mitochondrial inner membrane"/>
    <property type="evidence" value="ECO:0007669"/>
    <property type="project" value="UniProtKB-SubCell"/>
</dbReference>
<gene>
    <name evidence="12" type="ORF">NADFUDRAFT_11292</name>
</gene>
<dbReference type="CDD" id="cd00922">
    <property type="entry name" value="Cyt_c_Oxidase_IV"/>
    <property type="match status" value="1"/>
</dbReference>
<keyword evidence="6" id="KW-0809">Transit peptide</keyword>
<evidence type="ECO:0000256" key="6">
    <source>
        <dbReference type="ARBA" id="ARBA00022946"/>
    </source>
</evidence>
<proteinExistence type="inferred from homology"/>
<evidence type="ECO:0000256" key="9">
    <source>
        <dbReference type="ARBA" id="ARBA00023128"/>
    </source>
</evidence>
<sequence length="130" mass="14374">TAPISTPTLISIEKRWDHMSTVEQDDIVGQLAERQKGAWGELTLAEKQAAWYISYGAWGPRKPIHPEGEISKILMGVTAGVVATIVLFAGVRMFADEMPVTMSREWQEASDKILASHNANPFSNYSQVQS</sequence>
<dbReference type="GO" id="GO:0016491">
    <property type="term" value="F:oxidoreductase activity"/>
    <property type="evidence" value="ECO:0007669"/>
    <property type="project" value="UniProtKB-KW"/>
</dbReference>
<dbReference type="PANTHER" id="PTHR10707">
    <property type="entry name" value="CYTOCHROME C OXIDASE SUBUNIT IV"/>
    <property type="match status" value="1"/>
</dbReference>
<dbReference type="AlphaFoldDB" id="A0A1E3PHN7"/>
<comment type="subcellular location">
    <subcellularLocation>
        <location evidence="1">Mitochondrion inner membrane</location>
        <topology evidence="1">Single-pass membrane protein</topology>
    </subcellularLocation>
</comment>
<keyword evidence="9" id="KW-0496">Mitochondrion</keyword>
<dbReference type="STRING" id="857566.A0A1E3PHN7"/>
<evidence type="ECO:0000256" key="3">
    <source>
        <dbReference type="ARBA" id="ARBA00008135"/>
    </source>
</evidence>
<dbReference type="SUPFAM" id="SSF81406">
    <property type="entry name" value="Mitochondrial cytochrome c oxidase subunit IV"/>
    <property type="match status" value="1"/>
</dbReference>
<evidence type="ECO:0000256" key="7">
    <source>
        <dbReference type="ARBA" id="ARBA00022989"/>
    </source>
</evidence>
<keyword evidence="8" id="KW-0560">Oxidoreductase</keyword>
<dbReference type="FunFam" id="1.10.442.10:FF:000002">
    <property type="entry name" value="Cytochrome c oxidase subunit V"/>
    <property type="match status" value="1"/>
</dbReference>
<organism evidence="12 13">
    <name type="scientific">Nadsonia fulvescens var. elongata DSM 6958</name>
    <dbReference type="NCBI Taxonomy" id="857566"/>
    <lineage>
        <taxon>Eukaryota</taxon>
        <taxon>Fungi</taxon>
        <taxon>Dikarya</taxon>
        <taxon>Ascomycota</taxon>
        <taxon>Saccharomycotina</taxon>
        <taxon>Dipodascomycetes</taxon>
        <taxon>Dipodascales</taxon>
        <taxon>Dipodascales incertae sedis</taxon>
        <taxon>Nadsonia</taxon>
    </lineage>
</organism>
<evidence type="ECO:0000256" key="8">
    <source>
        <dbReference type="ARBA" id="ARBA00023002"/>
    </source>
</evidence>
<dbReference type="Proteomes" id="UP000095009">
    <property type="component" value="Unassembled WGS sequence"/>
</dbReference>
<dbReference type="GO" id="GO:0045277">
    <property type="term" value="C:respiratory chain complex IV"/>
    <property type="evidence" value="ECO:0007669"/>
    <property type="project" value="InterPro"/>
</dbReference>
<dbReference type="GO" id="GO:0006123">
    <property type="term" value="P:mitochondrial electron transport, cytochrome c to oxygen"/>
    <property type="evidence" value="ECO:0007669"/>
    <property type="project" value="InterPro"/>
</dbReference>